<comment type="caution">
    <text evidence="1">The sequence shown here is derived from an EMBL/GenBank/DDBJ whole genome shotgun (WGS) entry which is preliminary data.</text>
</comment>
<gene>
    <name evidence="1" type="ORF">L3556_08025</name>
</gene>
<dbReference type="Proteomes" id="UP001154265">
    <property type="component" value="Unassembled WGS sequence"/>
</dbReference>
<proteinExistence type="predicted"/>
<accession>A0ABT6EZ57</accession>
<evidence type="ECO:0000313" key="2">
    <source>
        <dbReference type="Proteomes" id="UP001154265"/>
    </source>
</evidence>
<reference evidence="1" key="1">
    <citation type="journal article" date="2022" name="Genome Biol. Evol.">
        <title>A New Gene Family Diagnostic for Intracellular Biomineralization of Amorphous Ca Carbonates by Cyanobacteria.</title>
        <authorList>
            <person name="Benzerara K."/>
            <person name="Duprat E."/>
            <person name="Bitard-Feildel T."/>
            <person name="Caumes G."/>
            <person name="Cassier-Chauvat C."/>
            <person name="Chauvat F."/>
            <person name="Dezi M."/>
            <person name="Diop S.I."/>
            <person name="Gaschignard G."/>
            <person name="Gorgen S."/>
            <person name="Gugger M."/>
            <person name="Lopez-Garcia P."/>
            <person name="Millet M."/>
            <person name="Skouri-Panet F."/>
            <person name="Moreira D."/>
            <person name="Callebaut I."/>
        </authorList>
    </citation>
    <scope>NUCLEOTIDE SEQUENCE</scope>
    <source>
        <strain evidence="1">G9</strain>
    </source>
</reference>
<keyword evidence="2" id="KW-1185">Reference proteome</keyword>
<dbReference type="InterPro" id="IPR012427">
    <property type="entry name" value="DUF1622"/>
</dbReference>
<sequence length="68" mass="7618">MLSSQWEDIARLVIIIAVRTTLNLLLERAIRSGQDMNTMIEDSQTQTNRSLKPDQTVSPEVAIGVDFS</sequence>
<protein>
    <submittedName>
        <fullName evidence="1">DUF1622 domain-containing protein</fullName>
    </submittedName>
</protein>
<evidence type="ECO:0000313" key="1">
    <source>
        <dbReference type="EMBL" id="MDG2990873.1"/>
    </source>
</evidence>
<reference evidence="1" key="2">
    <citation type="submission" date="2022-01" db="EMBL/GenBank/DDBJ databases">
        <authorList>
            <person name="Zivanovic Y."/>
            <person name="Moreira D."/>
            <person name="Lopez-Garcia P."/>
        </authorList>
    </citation>
    <scope>NUCLEOTIDE SEQUENCE</scope>
    <source>
        <strain evidence="1">G9</strain>
    </source>
</reference>
<organism evidence="1 2">
    <name type="scientific">Candidatus Synechococcus calcipolaris G9</name>
    <dbReference type="NCBI Taxonomy" id="1497997"/>
    <lineage>
        <taxon>Bacteria</taxon>
        <taxon>Bacillati</taxon>
        <taxon>Cyanobacteriota</taxon>
        <taxon>Cyanophyceae</taxon>
        <taxon>Synechococcales</taxon>
        <taxon>Synechococcaceae</taxon>
        <taxon>Synechococcus</taxon>
    </lineage>
</organism>
<dbReference type="Pfam" id="PF07784">
    <property type="entry name" value="DUF1622"/>
    <property type="match status" value="1"/>
</dbReference>
<dbReference type="EMBL" id="JAKKUT010000002">
    <property type="protein sequence ID" value="MDG2990873.1"/>
    <property type="molecule type" value="Genomic_DNA"/>
</dbReference>
<name>A0ABT6EZ57_9SYNE</name>